<keyword evidence="11" id="KW-1185">Reference proteome</keyword>
<evidence type="ECO:0000259" key="7">
    <source>
        <dbReference type="Pfam" id="PF12912"/>
    </source>
</evidence>
<comment type="similarity">
    <text evidence="1">Belongs to the peptidase C40 family.</text>
</comment>
<dbReference type="eggNOG" id="COG0791">
    <property type="taxonomic scope" value="Bacteria"/>
</dbReference>
<dbReference type="InterPro" id="IPR027017">
    <property type="entry name" value="P60_peptidase_YkfC"/>
</dbReference>
<evidence type="ECO:0000313" key="11">
    <source>
        <dbReference type="Proteomes" id="UP000002216"/>
    </source>
</evidence>
<dbReference type="InterPro" id="IPR025606">
    <property type="entry name" value="NLPC/P60_N_dom"/>
</dbReference>
<dbReference type="Pfam" id="PF12912">
    <property type="entry name" value="N_NLPC_P60"/>
    <property type="match status" value="1"/>
</dbReference>
<dbReference type="PIRSF" id="PIRSF019015">
    <property type="entry name" value="P60_peptidase_YkfC"/>
    <property type="match status" value="1"/>
</dbReference>
<accession>C7LUM1</accession>
<keyword evidence="3" id="KW-0378">Hydrolase</keyword>
<feature type="region of interest" description="Disordered" evidence="5">
    <location>
        <begin position="13"/>
        <end position="32"/>
    </location>
</feature>
<name>C7LUM1_DESBD</name>
<keyword evidence="2" id="KW-0645">Protease</keyword>
<dbReference type="Pfam" id="PF12913">
    <property type="entry name" value="SH3_6"/>
    <property type="match status" value="1"/>
</dbReference>
<evidence type="ECO:0000256" key="4">
    <source>
        <dbReference type="ARBA" id="ARBA00022807"/>
    </source>
</evidence>
<evidence type="ECO:0000313" key="10">
    <source>
        <dbReference type="EMBL" id="ACU90936.1"/>
    </source>
</evidence>
<evidence type="ECO:0000256" key="2">
    <source>
        <dbReference type="ARBA" id="ARBA00022670"/>
    </source>
</evidence>
<evidence type="ECO:0000256" key="5">
    <source>
        <dbReference type="SAM" id="MobiDB-lite"/>
    </source>
</evidence>
<dbReference type="EMBL" id="CP001629">
    <property type="protein sequence ID" value="ACU90936.1"/>
    <property type="molecule type" value="Genomic_DNA"/>
</dbReference>
<dbReference type="STRING" id="525897.Dbac_2861"/>
<dbReference type="GO" id="GO:0008234">
    <property type="term" value="F:cysteine-type peptidase activity"/>
    <property type="evidence" value="ECO:0007669"/>
    <property type="project" value="UniProtKB-KW"/>
</dbReference>
<dbReference type="InterPro" id="IPR000064">
    <property type="entry name" value="NLP_P60_dom"/>
</dbReference>
<evidence type="ECO:0000256" key="3">
    <source>
        <dbReference type="ARBA" id="ARBA00022801"/>
    </source>
</evidence>
<evidence type="ECO:0000259" key="6">
    <source>
        <dbReference type="Pfam" id="PF00877"/>
    </source>
</evidence>
<sequence>MLSISLLSSCAGKPPADLKPDSGPALTETDEAPLRADPLSEIVLDVPQRASQAVQVSDHPLLAPAVQVAMHERALERFFAPWKQVRASLSAKDISWGVRSLGSKQGYAENLQPYPQDRWAHVVALQDLPAYPSLSAAAITVRNTALRVLPSNRPFFLDPARPGEGFPFDYFQNTAVWMGTPVFISHASLDRAWYYVETAFANGWVRNEDVALTDRNFCAHYESKAMVALRKDETSLVGQGMFLGQTHIGAIFPLDSRSGQGFMVKVPVRDAAGRAKMALAELGYPQASRLPLPLTSRSVAELADAMSGQLYGWGGMFENRDCSSSMRDLFLPFGIWLPRNSSQQAKHGGEFISLEGMDVNAKLHTIRAQGVPFASLVWLPGHIGLYLGTDGRGDPLLLHNIWGVRTALPDGSEGRAVVGRLVISTLRPGEERDDVSRDNFLEKVRGLTLIGVKTPMLEK</sequence>
<dbReference type="Pfam" id="PF12914">
    <property type="entry name" value="SH3_7"/>
    <property type="match status" value="1"/>
</dbReference>
<proteinExistence type="inferred from homology"/>
<gene>
    <name evidence="10" type="ordered locus">Dbac_2861</name>
</gene>
<reference evidence="10 11" key="1">
    <citation type="journal article" date="2009" name="Stand. Genomic Sci.">
        <title>Complete genome sequence of Desulfomicrobium baculatum type strain (X).</title>
        <authorList>
            <person name="Copeland A."/>
            <person name="Spring S."/>
            <person name="Goker M."/>
            <person name="Schneider S."/>
            <person name="Lapidus A."/>
            <person name="Del Rio T.G."/>
            <person name="Tice H."/>
            <person name="Cheng J.F."/>
            <person name="Chen F."/>
            <person name="Nolan M."/>
            <person name="Bruce D."/>
            <person name="Goodwin L."/>
            <person name="Pitluck S."/>
            <person name="Ivanova N."/>
            <person name="Mavrommatis K."/>
            <person name="Ovchinnikova G."/>
            <person name="Pati A."/>
            <person name="Chen A."/>
            <person name="Palaniappan K."/>
            <person name="Land M."/>
            <person name="Hauser L."/>
            <person name="Chang Y.J."/>
            <person name="Jeffries C.C."/>
            <person name="Meincke L."/>
            <person name="Sims D."/>
            <person name="Brettin T."/>
            <person name="Detter J.C."/>
            <person name="Han C."/>
            <person name="Chain P."/>
            <person name="Bristow J."/>
            <person name="Eisen J.A."/>
            <person name="Markowitz V."/>
            <person name="Hugenholtz P."/>
            <person name="Kyrpides N.C."/>
            <person name="Klenk H.P."/>
            <person name="Lucas S."/>
        </authorList>
    </citation>
    <scope>NUCLEOTIDE SEQUENCE [LARGE SCALE GENOMIC DNA]</scope>
    <source>
        <strain evidence="11">DSM 4028 / VKM B-1378 / X</strain>
    </source>
</reference>
<dbReference type="KEGG" id="dba:Dbac_2861"/>
<evidence type="ECO:0000259" key="8">
    <source>
        <dbReference type="Pfam" id="PF12913"/>
    </source>
</evidence>
<feature type="domain" description="SH3b1" evidence="8">
    <location>
        <begin position="154"/>
        <end position="206"/>
    </location>
</feature>
<feature type="domain" description="NLPC/P60 N-terminal" evidence="7">
    <location>
        <begin position="2"/>
        <end position="131"/>
    </location>
</feature>
<dbReference type="Proteomes" id="UP000002216">
    <property type="component" value="Chromosome"/>
</dbReference>
<dbReference type="Pfam" id="PF00877">
    <property type="entry name" value="NLPC_P60"/>
    <property type="match status" value="1"/>
</dbReference>
<dbReference type="InterPro" id="IPR026864">
    <property type="entry name" value="SH3b2-type_SH3"/>
</dbReference>
<dbReference type="GO" id="GO:0006508">
    <property type="term" value="P:proteolysis"/>
    <property type="evidence" value="ECO:0007669"/>
    <property type="project" value="UniProtKB-KW"/>
</dbReference>
<evidence type="ECO:0000259" key="9">
    <source>
        <dbReference type="Pfam" id="PF12914"/>
    </source>
</evidence>
<dbReference type="Gene3D" id="3.90.1720.10">
    <property type="entry name" value="endopeptidase domain like (from Nostoc punctiforme)"/>
    <property type="match status" value="1"/>
</dbReference>
<dbReference type="HOGENOM" id="CLU_028171_1_0_7"/>
<feature type="domain" description="NlpC/P60" evidence="6">
    <location>
        <begin position="308"/>
        <end position="389"/>
    </location>
</feature>
<dbReference type="InterPro" id="IPR038765">
    <property type="entry name" value="Papain-like_cys_pep_sf"/>
</dbReference>
<dbReference type="AlphaFoldDB" id="C7LUM1"/>
<protein>
    <submittedName>
        <fullName evidence="10">NLP/P60 protein</fullName>
    </submittedName>
</protein>
<feature type="domain" description="SH3b2-type SH3" evidence="9">
    <location>
        <begin position="214"/>
        <end position="257"/>
    </location>
</feature>
<keyword evidence="4" id="KW-0788">Thiol protease</keyword>
<dbReference type="InterPro" id="IPR039439">
    <property type="entry name" value="SH3b1_dom"/>
</dbReference>
<dbReference type="SUPFAM" id="SSF54001">
    <property type="entry name" value="Cysteine proteinases"/>
    <property type="match status" value="1"/>
</dbReference>
<evidence type="ECO:0000256" key="1">
    <source>
        <dbReference type="ARBA" id="ARBA00007074"/>
    </source>
</evidence>
<organism evidence="10 11">
    <name type="scientific">Desulfomicrobium baculatum (strain DSM 4028 / VKM B-1378 / X)</name>
    <name type="common">Desulfovibrio baculatus</name>
    <dbReference type="NCBI Taxonomy" id="525897"/>
    <lineage>
        <taxon>Bacteria</taxon>
        <taxon>Pseudomonadati</taxon>
        <taxon>Thermodesulfobacteriota</taxon>
        <taxon>Desulfovibrionia</taxon>
        <taxon>Desulfovibrionales</taxon>
        <taxon>Desulfomicrobiaceae</taxon>
        <taxon>Desulfomicrobium</taxon>
    </lineage>
</organism>